<feature type="active site" evidence="7">
    <location>
        <position position="83"/>
    </location>
</feature>
<dbReference type="OrthoDB" id="9813719at2"/>
<sequence length="350" mass="38392">MTKISKISAIDLFCGVGGLSQGLKQAGVGVELGVDIDPLCRFPFEQNIKAAFSAEDVANIAPESLDQYFREGSIRLLAGCAPCQPFSTYSRSAKRARGADWYLVERFGEIVRTLKPELVTMENVPPLADASVFGELLGLLDGYYVDWDIVEAKQLGLPQTRQRLVLVASRLGPISLKLPSKRETTVRDAISGLPPLKAGDADADDPMHCASKLSDLNLKRIQASRPGGTWRDWPTELRAACHQKQSGQTYPSVYGRMRWDAQSPTITTQCFGYGNGRFGHPEQDRAISLREAAMLQGFPRAYKFLPDGAKPSFATFGRLIGNAVPVEIGQAIGELFLDHIENQSTQTSHY</sequence>
<dbReference type="GO" id="GO:0044027">
    <property type="term" value="P:negative regulation of gene expression via chromosomal CpG island methylation"/>
    <property type="evidence" value="ECO:0007669"/>
    <property type="project" value="TreeGrafter"/>
</dbReference>
<dbReference type="InterPro" id="IPR001525">
    <property type="entry name" value="C5_MeTfrase"/>
</dbReference>
<dbReference type="GO" id="GO:0003886">
    <property type="term" value="F:DNA (cytosine-5-)-methyltransferase activity"/>
    <property type="evidence" value="ECO:0007669"/>
    <property type="project" value="UniProtKB-EC"/>
</dbReference>
<dbReference type="PROSITE" id="PS51679">
    <property type="entry name" value="SAM_MT_C5"/>
    <property type="match status" value="1"/>
</dbReference>
<dbReference type="Gene3D" id="3.40.50.150">
    <property type="entry name" value="Vaccinia Virus protein VP39"/>
    <property type="match status" value="1"/>
</dbReference>
<organism evidence="9 10">
    <name type="scientific">Novosphingobium ginsenosidimutans</name>
    <dbReference type="NCBI Taxonomy" id="1176536"/>
    <lineage>
        <taxon>Bacteria</taxon>
        <taxon>Pseudomonadati</taxon>
        <taxon>Pseudomonadota</taxon>
        <taxon>Alphaproteobacteria</taxon>
        <taxon>Sphingomonadales</taxon>
        <taxon>Sphingomonadaceae</taxon>
        <taxon>Novosphingobium</taxon>
    </lineage>
</organism>
<keyword evidence="10" id="KW-1185">Reference proteome</keyword>
<evidence type="ECO:0000313" key="10">
    <source>
        <dbReference type="Proteomes" id="UP000321172"/>
    </source>
</evidence>
<dbReference type="PANTHER" id="PTHR10629">
    <property type="entry name" value="CYTOSINE-SPECIFIC METHYLTRANSFERASE"/>
    <property type="match status" value="1"/>
</dbReference>
<keyword evidence="3 7" id="KW-0808">Transferase</keyword>
<evidence type="ECO:0000256" key="8">
    <source>
        <dbReference type="RuleBase" id="RU000416"/>
    </source>
</evidence>
<dbReference type="Gene3D" id="3.90.120.10">
    <property type="entry name" value="DNA Methylase, subunit A, domain 2"/>
    <property type="match status" value="1"/>
</dbReference>
<evidence type="ECO:0000313" key="9">
    <source>
        <dbReference type="EMBL" id="QEA16531.1"/>
    </source>
</evidence>
<dbReference type="REBASE" id="370111">
    <property type="entry name" value="M.NgiFW6ORF10535P"/>
</dbReference>
<dbReference type="Proteomes" id="UP000321172">
    <property type="component" value="Chromosome"/>
</dbReference>
<dbReference type="GO" id="GO:0003677">
    <property type="term" value="F:DNA binding"/>
    <property type="evidence" value="ECO:0007669"/>
    <property type="project" value="TreeGrafter"/>
</dbReference>
<comment type="similarity">
    <text evidence="7 8">Belongs to the class I-like SAM-binding methyltransferase superfamily. C5-methyltransferase family.</text>
</comment>
<evidence type="ECO:0000256" key="2">
    <source>
        <dbReference type="ARBA" id="ARBA00022603"/>
    </source>
</evidence>
<proteinExistence type="inferred from homology"/>
<dbReference type="PANTHER" id="PTHR10629:SF52">
    <property type="entry name" value="DNA (CYTOSINE-5)-METHYLTRANSFERASE 1"/>
    <property type="match status" value="1"/>
</dbReference>
<reference evidence="9 10" key="1">
    <citation type="journal article" date="2013" name="J. Microbiol. Biotechnol.">
        <title>Novosphingobium ginsenosidimutans sp. nov., with the ability to convert ginsenoside.</title>
        <authorList>
            <person name="Kim J.K."/>
            <person name="He D."/>
            <person name="Liu Q.M."/>
            <person name="Park H.Y."/>
            <person name="Jung M.S."/>
            <person name="Yoon M.H."/>
            <person name="Kim S.C."/>
            <person name="Im W.T."/>
        </authorList>
    </citation>
    <scope>NUCLEOTIDE SEQUENCE [LARGE SCALE GENOMIC DNA]</scope>
    <source>
        <strain evidence="9 10">FW-6</strain>
    </source>
</reference>
<dbReference type="Pfam" id="PF00145">
    <property type="entry name" value="DNA_methylase"/>
    <property type="match status" value="1"/>
</dbReference>
<dbReference type="RefSeq" id="WP_147090610.1">
    <property type="nucleotide sequence ID" value="NZ_BAABJD010000005.1"/>
</dbReference>
<dbReference type="InterPro" id="IPR029063">
    <property type="entry name" value="SAM-dependent_MTases_sf"/>
</dbReference>
<keyword evidence="5" id="KW-0680">Restriction system</keyword>
<evidence type="ECO:0000256" key="6">
    <source>
        <dbReference type="ARBA" id="ARBA00047422"/>
    </source>
</evidence>
<evidence type="ECO:0000256" key="5">
    <source>
        <dbReference type="ARBA" id="ARBA00022747"/>
    </source>
</evidence>
<evidence type="ECO:0000256" key="7">
    <source>
        <dbReference type="PROSITE-ProRule" id="PRU01016"/>
    </source>
</evidence>
<gene>
    <name evidence="9" type="ORF">FRF71_10535</name>
</gene>
<dbReference type="AlphaFoldDB" id="A0A5B8S4U5"/>
<dbReference type="GO" id="GO:0032259">
    <property type="term" value="P:methylation"/>
    <property type="evidence" value="ECO:0007669"/>
    <property type="project" value="UniProtKB-KW"/>
</dbReference>
<evidence type="ECO:0000256" key="1">
    <source>
        <dbReference type="ARBA" id="ARBA00011975"/>
    </source>
</evidence>
<dbReference type="NCBIfam" id="TIGR00675">
    <property type="entry name" value="dcm"/>
    <property type="match status" value="1"/>
</dbReference>
<dbReference type="SUPFAM" id="SSF53335">
    <property type="entry name" value="S-adenosyl-L-methionine-dependent methyltransferases"/>
    <property type="match status" value="1"/>
</dbReference>
<keyword evidence="4 7" id="KW-0949">S-adenosyl-L-methionine</keyword>
<protein>
    <recommendedName>
        <fullName evidence="1">DNA (cytosine-5-)-methyltransferase</fullName>
        <ecNumber evidence="1">2.1.1.37</ecNumber>
    </recommendedName>
</protein>
<evidence type="ECO:0000256" key="4">
    <source>
        <dbReference type="ARBA" id="ARBA00022691"/>
    </source>
</evidence>
<keyword evidence="2 7" id="KW-0489">Methyltransferase</keyword>
<dbReference type="PRINTS" id="PR00105">
    <property type="entry name" value="C5METTRFRASE"/>
</dbReference>
<dbReference type="EC" id="2.1.1.37" evidence="1"/>
<name>A0A5B8S4U5_9SPHN</name>
<dbReference type="GO" id="GO:0009307">
    <property type="term" value="P:DNA restriction-modification system"/>
    <property type="evidence" value="ECO:0007669"/>
    <property type="project" value="UniProtKB-KW"/>
</dbReference>
<dbReference type="EMBL" id="CP042345">
    <property type="protein sequence ID" value="QEA16531.1"/>
    <property type="molecule type" value="Genomic_DNA"/>
</dbReference>
<evidence type="ECO:0000256" key="3">
    <source>
        <dbReference type="ARBA" id="ARBA00022679"/>
    </source>
</evidence>
<dbReference type="InterPro" id="IPR050390">
    <property type="entry name" value="C5-Methyltransferase"/>
</dbReference>
<comment type="catalytic activity">
    <reaction evidence="6">
        <text>a 2'-deoxycytidine in DNA + S-adenosyl-L-methionine = a 5-methyl-2'-deoxycytidine in DNA + S-adenosyl-L-homocysteine + H(+)</text>
        <dbReference type="Rhea" id="RHEA:13681"/>
        <dbReference type="Rhea" id="RHEA-COMP:11369"/>
        <dbReference type="Rhea" id="RHEA-COMP:11370"/>
        <dbReference type="ChEBI" id="CHEBI:15378"/>
        <dbReference type="ChEBI" id="CHEBI:57856"/>
        <dbReference type="ChEBI" id="CHEBI:59789"/>
        <dbReference type="ChEBI" id="CHEBI:85452"/>
        <dbReference type="ChEBI" id="CHEBI:85454"/>
        <dbReference type="EC" id="2.1.1.37"/>
    </reaction>
</comment>
<dbReference type="KEGG" id="ngf:FRF71_10535"/>
<accession>A0A5B8S4U5</accession>